<gene>
    <name evidence="1" type="ORF">THMIRHAT_19220</name>
</gene>
<protein>
    <submittedName>
        <fullName evidence="1">Uncharacterized protein</fullName>
    </submittedName>
</protein>
<evidence type="ECO:0000313" key="1">
    <source>
        <dbReference type="EMBL" id="BBP44176.1"/>
    </source>
</evidence>
<dbReference type="Proteomes" id="UP000501466">
    <property type="component" value="Chromosome"/>
</dbReference>
<dbReference type="EMBL" id="AP021888">
    <property type="protein sequence ID" value="BBP44176.1"/>
    <property type="molecule type" value="Genomic_DNA"/>
</dbReference>
<dbReference type="KEGG" id="tzo:THMIRHAT_19220"/>
<dbReference type="RefSeq" id="WP_173291920.1">
    <property type="nucleotide sequence ID" value="NZ_AP021888.1"/>
</dbReference>
<evidence type="ECO:0000313" key="2">
    <source>
        <dbReference type="Proteomes" id="UP000501466"/>
    </source>
</evidence>
<organism evidence="1 2">
    <name type="scientific">Thiosulfativibrio zosterae</name>
    <dbReference type="NCBI Taxonomy" id="2675053"/>
    <lineage>
        <taxon>Bacteria</taxon>
        <taxon>Pseudomonadati</taxon>
        <taxon>Pseudomonadota</taxon>
        <taxon>Gammaproteobacteria</taxon>
        <taxon>Thiotrichales</taxon>
        <taxon>Piscirickettsiaceae</taxon>
        <taxon>Thiosulfativibrio</taxon>
    </lineage>
</organism>
<sequence>MNNRITAKIPFYFKGVEHTPSTQLNLDDWAKRSQGELPDFCSVIAQENGIGSYSYELEVMESSEIVFEDPQGLAVQFYNETEQTFDFEGFKQFWLAQQSFGLLNTISQQFWGKDLVANSVEHQALMAAFVAGKND</sequence>
<name>A0A6F8PQ15_9GAMM</name>
<proteinExistence type="predicted"/>
<keyword evidence="2" id="KW-1185">Reference proteome</keyword>
<reference evidence="2" key="1">
    <citation type="submission" date="2019-11" db="EMBL/GenBank/DDBJ databases">
        <title>Isolation and characterization of two novel species in the genus Thiomicrorhabdus.</title>
        <authorList>
            <person name="Mochizuki J."/>
            <person name="Kojima H."/>
            <person name="Fukui M."/>
        </authorList>
    </citation>
    <scope>NUCLEOTIDE SEQUENCE [LARGE SCALE GENOMIC DNA]</scope>
    <source>
        <strain evidence="2">AkT22</strain>
    </source>
</reference>
<accession>A0A6F8PQ15</accession>
<dbReference type="AlphaFoldDB" id="A0A6F8PQ15"/>